<evidence type="ECO:0000256" key="3">
    <source>
        <dbReference type="ARBA" id="ARBA00022475"/>
    </source>
</evidence>
<dbReference type="AlphaFoldDB" id="A0A7H1PYA4"/>
<keyword evidence="2 7" id="KW-0813">Transport</keyword>
<proteinExistence type="inferred from homology"/>
<dbReference type="CDD" id="cd06261">
    <property type="entry name" value="TM_PBP2"/>
    <property type="match status" value="1"/>
</dbReference>
<evidence type="ECO:0000259" key="9">
    <source>
        <dbReference type="PROSITE" id="PS50928"/>
    </source>
</evidence>
<sequence>MSLVGQRPGSTPAERPGAAPEAPTAPTRHTVSRWQRVRRDRVLLLMMVPGVLYFVIFQYGALAMNVIAFQHYIPFLGMSNSPWAGISNFRTLFGDPGFWQAVWHTVSLALFQLVFFIPVPLAVALLLHSVLNGPVRKFVQSVVFLPHFVSWVVAIALIQQMVGPTGVLTNLLSGGGDHVVNLFTDPSLFQPMMVAELIWKDCGWATVIFTAALFQVDEQLYESAAMDGAGPWRRLWHVTLPGVRPVVVLVLIMRLGSVFSVGFDQVLLQRDSFGQRVSEVIDTYVYYHATVNGDWSVAAAAGLFKGVVALVLVVAANKVAHRLGEQGVYR</sequence>
<name>A0A7H1PYA4_9ACTN</name>
<feature type="compositionally biased region" description="Low complexity" evidence="8">
    <location>
        <begin position="11"/>
        <end position="28"/>
    </location>
</feature>
<dbReference type="Proteomes" id="UP000516422">
    <property type="component" value="Chromosome"/>
</dbReference>
<protein>
    <submittedName>
        <fullName evidence="10">Transport system integral membrane protein</fullName>
    </submittedName>
</protein>
<gene>
    <name evidence="10" type="ORF">HEP81_02718</name>
</gene>
<accession>A0A7H1PYA4</accession>
<evidence type="ECO:0000256" key="4">
    <source>
        <dbReference type="ARBA" id="ARBA00022692"/>
    </source>
</evidence>
<evidence type="ECO:0000256" key="8">
    <source>
        <dbReference type="SAM" id="MobiDB-lite"/>
    </source>
</evidence>
<feature type="region of interest" description="Disordered" evidence="8">
    <location>
        <begin position="1"/>
        <end position="32"/>
    </location>
</feature>
<dbReference type="SUPFAM" id="SSF161098">
    <property type="entry name" value="MetI-like"/>
    <property type="match status" value="1"/>
</dbReference>
<evidence type="ECO:0000256" key="5">
    <source>
        <dbReference type="ARBA" id="ARBA00022989"/>
    </source>
</evidence>
<dbReference type="GO" id="GO:0005886">
    <property type="term" value="C:plasma membrane"/>
    <property type="evidence" value="ECO:0007669"/>
    <property type="project" value="UniProtKB-SubCell"/>
</dbReference>
<evidence type="ECO:0000313" key="11">
    <source>
        <dbReference type="Proteomes" id="UP000516422"/>
    </source>
</evidence>
<evidence type="ECO:0000256" key="1">
    <source>
        <dbReference type="ARBA" id="ARBA00004651"/>
    </source>
</evidence>
<keyword evidence="3" id="KW-1003">Cell membrane</keyword>
<feature type="transmembrane region" description="Helical" evidence="7">
    <location>
        <begin position="138"/>
        <end position="158"/>
    </location>
</feature>
<dbReference type="PANTHER" id="PTHR43227">
    <property type="entry name" value="BLL4140 PROTEIN"/>
    <property type="match status" value="1"/>
</dbReference>
<dbReference type="GO" id="GO:0055085">
    <property type="term" value="P:transmembrane transport"/>
    <property type="evidence" value="ECO:0007669"/>
    <property type="project" value="InterPro"/>
</dbReference>
<feature type="transmembrane region" description="Helical" evidence="7">
    <location>
        <begin position="101"/>
        <end position="126"/>
    </location>
</feature>
<dbReference type="KEGG" id="sgf:HEP81_02718"/>
<reference evidence="10 11" key="1">
    <citation type="submission" date="2020-04" db="EMBL/GenBank/DDBJ databases">
        <title>Characterization and engineering of Streptomyces griseofuscus DSM40191 as a potential heterologous host for expression of BGCs.</title>
        <authorList>
            <person name="Gren T."/>
            <person name="Whitford C.M."/>
            <person name="Mohite O.S."/>
            <person name="Joergensen T.S."/>
            <person name="Nielsen J.B."/>
            <person name="Lee S.Y."/>
            <person name="Weber T."/>
        </authorList>
    </citation>
    <scope>NUCLEOTIDE SEQUENCE [LARGE SCALE GENOMIC DNA]</scope>
    <source>
        <strain evidence="10 11">DSM 40191</strain>
    </source>
</reference>
<comment type="subcellular location">
    <subcellularLocation>
        <location evidence="1 7">Cell membrane</location>
        <topology evidence="1 7">Multi-pass membrane protein</topology>
    </subcellularLocation>
</comment>
<dbReference type="EMBL" id="CP051006">
    <property type="protein sequence ID" value="QNT93034.1"/>
    <property type="molecule type" value="Genomic_DNA"/>
</dbReference>
<feature type="transmembrane region" description="Helical" evidence="7">
    <location>
        <begin position="295"/>
        <end position="316"/>
    </location>
</feature>
<dbReference type="PANTHER" id="PTHR43227:SF11">
    <property type="entry name" value="BLL4140 PROTEIN"/>
    <property type="match status" value="1"/>
</dbReference>
<dbReference type="Gene3D" id="1.10.3720.10">
    <property type="entry name" value="MetI-like"/>
    <property type="match status" value="1"/>
</dbReference>
<keyword evidence="6 7" id="KW-0472">Membrane</keyword>
<evidence type="ECO:0000256" key="6">
    <source>
        <dbReference type="ARBA" id="ARBA00023136"/>
    </source>
</evidence>
<feature type="transmembrane region" description="Helical" evidence="7">
    <location>
        <begin position="243"/>
        <end position="263"/>
    </location>
</feature>
<dbReference type="InterPro" id="IPR000515">
    <property type="entry name" value="MetI-like"/>
</dbReference>
<feature type="transmembrane region" description="Helical" evidence="7">
    <location>
        <begin position="197"/>
        <end position="216"/>
    </location>
</feature>
<keyword evidence="5 7" id="KW-1133">Transmembrane helix</keyword>
<dbReference type="Pfam" id="PF00528">
    <property type="entry name" value="BPD_transp_1"/>
    <property type="match status" value="1"/>
</dbReference>
<feature type="domain" description="ABC transmembrane type-1" evidence="9">
    <location>
        <begin position="102"/>
        <end position="316"/>
    </location>
</feature>
<evidence type="ECO:0000256" key="7">
    <source>
        <dbReference type="RuleBase" id="RU363032"/>
    </source>
</evidence>
<comment type="similarity">
    <text evidence="7">Belongs to the binding-protein-dependent transport system permease family.</text>
</comment>
<keyword evidence="4 7" id="KW-0812">Transmembrane</keyword>
<feature type="transmembrane region" description="Helical" evidence="7">
    <location>
        <begin position="42"/>
        <end position="73"/>
    </location>
</feature>
<dbReference type="PROSITE" id="PS50928">
    <property type="entry name" value="ABC_TM1"/>
    <property type="match status" value="1"/>
</dbReference>
<organism evidence="10 11">
    <name type="scientific">Streptomyces griseofuscus</name>
    <dbReference type="NCBI Taxonomy" id="146922"/>
    <lineage>
        <taxon>Bacteria</taxon>
        <taxon>Bacillati</taxon>
        <taxon>Actinomycetota</taxon>
        <taxon>Actinomycetes</taxon>
        <taxon>Kitasatosporales</taxon>
        <taxon>Streptomycetaceae</taxon>
        <taxon>Streptomyces</taxon>
    </lineage>
</organism>
<dbReference type="InterPro" id="IPR050809">
    <property type="entry name" value="UgpAE/MalFG_permease"/>
</dbReference>
<dbReference type="InterPro" id="IPR035906">
    <property type="entry name" value="MetI-like_sf"/>
</dbReference>
<evidence type="ECO:0000256" key="2">
    <source>
        <dbReference type="ARBA" id="ARBA00022448"/>
    </source>
</evidence>
<evidence type="ECO:0000313" key="10">
    <source>
        <dbReference type="EMBL" id="QNT93034.1"/>
    </source>
</evidence>